<name>A0A7J6MD91_PERCH</name>
<accession>A0A7J6MD91</accession>
<feature type="compositionally biased region" description="Low complexity" evidence="5">
    <location>
        <begin position="511"/>
        <end position="521"/>
    </location>
</feature>
<evidence type="ECO:0000256" key="1">
    <source>
        <dbReference type="ARBA" id="ARBA00022598"/>
    </source>
</evidence>
<evidence type="ECO:0000259" key="7">
    <source>
        <dbReference type="PROSITE" id="PS50975"/>
    </source>
</evidence>
<dbReference type="SUPFAM" id="SSF56059">
    <property type="entry name" value="Glutathione synthetase ATP-binding domain-like"/>
    <property type="match status" value="1"/>
</dbReference>
<feature type="region of interest" description="Disordered" evidence="5">
    <location>
        <begin position="209"/>
        <end position="228"/>
    </location>
</feature>
<feature type="transmembrane region" description="Helical" evidence="6">
    <location>
        <begin position="56"/>
        <end position="74"/>
    </location>
</feature>
<keyword evidence="6" id="KW-1133">Transmembrane helix</keyword>
<evidence type="ECO:0000256" key="3">
    <source>
        <dbReference type="ARBA" id="ARBA00022840"/>
    </source>
</evidence>
<dbReference type="PANTHER" id="PTHR43585:SF2">
    <property type="entry name" value="ATP-GRASP ENZYME FSQD"/>
    <property type="match status" value="1"/>
</dbReference>
<dbReference type="Proteomes" id="UP000591131">
    <property type="component" value="Unassembled WGS sequence"/>
</dbReference>
<evidence type="ECO:0000256" key="5">
    <source>
        <dbReference type="SAM" id="MobiDB-lite"/>
    </source>
</evidence>
<evidence type="ECO:0000256" key="4">
    <source>
        <dbReference type="PROSITE-ProRule" id="PRU00409"/>
    </source>
</evidence>
<feature type="compositionally biased region" description="Low complexity" evidence="5">
    <location>
        <begin position="6"/>
        <end position="15"/>
    </location>
</feature>
<comment type="caution">
    <text evidence="8">The sequence shown here is derived from an EMBL/GenBank/DDBJ whole genome shotgun (WGS) entry which is preliminary data.</text>
</comment>
<dbReference type="GO" id="GO:0005524">
    <property type="term" value="F:ATP binding"/>
    <property type="evidence" value="ECO:0007669"/>
    <property type="project" value="UniProtKB-UniRule"/>
</dbReference>
<evidence type="ECO:0000256" key="6">
    <source>
        <dbReference type="SAM" id="Phobius"/>
    </source>
</evidence>
<dbReference type="AlphaFoldDB" id="A0A7J6MD91"/>
<keyword evidence="9" id="KW-1185">Reference proteome</keyword>
<evidence type="ECO:0000313" key="8">
    <source>
        <dbReference type="EMBL" id="KAF4669377.1"/>
    </source>
</evidence>
<dbReference type="OrthoDB" id="434648at2759"/>
<evidence type="ECO:0000313" key="9">
    <source>
        <dbReference type="Proteomes" id="UP000591131"/>
    </source>
</evidence>
<dbReference type="GO" id="GO:0046872">
    <property type="term" value="F:metal ion binding"/>
    <property type="evidence" value="ECO:0007669"/>
    <property type="project" value="InterPro"/>
</dbReference>
<dbReference type="InterPro" id="IPR052032">
    <property type="entry name" value="ATP-dep_AA_Ligase"/>
</dbReference>
<dbReference type="PANTHER" id="PTHR43585">
    <property type="entry name" value="FUMIPYRROLE BIOSYNTHESIS PROTEIN C"/>
    <property type="match status" value="1"/>
</dbReference>
<feature type="non-terminal residue" evidence="8">
    <location>
        <position position="773"/>
    </location>
</feature>
<dbReference type="PROSITE" id="PS50975">
    <property type="entry name" value="ATP_GRASP"/>
    <property type="match status" value="1"/>
</dbReference>
<keyword evidence="3 4" id="KW-0067">ATP-binding</keyword>
<feature type="compositionally biased region" description="Low complexity" evidence="5">
    <location>
        <begin position="123"/>
        <end position="147"/>
    </location>
</feature>
<keyword evidence="6" id="KW-0472">Membrane</keyword>
<feature type="domain" description="ATP-grasp" evidence="7">
    <location>
        <begin position="400"/>
        <end position="644"/>
    </location>
</feature>
<feature type="region of interest" description="Disordered" evidence="5">
    <location>
        <begin position="6"/>
        <end position="44"/>
    </location>
</feature>
<feature type="region of interest" description="Disordered" evidence="5">
    <location>
        <begin position="497"/>
        <end position="525"/>
    </location>
</feature>
<protein>
    <recommendedName>
        <fullName evidence="7">ATP-grasp domain-containing protein</fullName>
    </recommendedName>
</protein>
<feature type="region of interest" description="Disordered" evidence="5">
    <location>
        <begin position="123"/>
        <end position="160"/>
    </location>
</feature>
<gene>
    <name evidence="8" type="ORF">FOL47_002599</name>
</gene>
<sequence>MLAARHAAMTAGAGHQEPLLGGQDAAHGHERPPAPPDPDAQAREMQRITSAAAKKTLLISAIIIGALFLAKWTIQFEIQGPVPDILQHPGYLRRYGKMRSYTSSPQAVAAALDGPIIHLSSSSSDSICSNTSTSSPSIASPAGSASTLSSPISDRRESPCRAALERSKEIIIIGGSLGKRAMIKAHLQKYFPDVHEVWISPHDIYRHGRTMSSPARPEKSNPGNLGLPTYAQQAQQQQPHAFVDYSGVFDCIEKDLIIRSVPRVYATQVITVVILVHCISRPSMLRIRNIIMAGIGALAYLMSVGSEPYTASGRSQVYSRYSGEAEVAPPIAYHFITADLYRSLPRILHFRSQSSDIIGIIPMLDAFVPFADRLCAALGLSHCGNSPLTSDHRNDKSLMQKCLARSGLRHCESRCFTTADAALAWRQPSRASPLVVKPVNSGGCDGVCVCITEEDVRGAFSENMYRTNAERLTNEKMVVQEFLGAVGLDPTPATLRRKRSKPGDVCEGEDSSSSCYGDPSSHNGKSSTACWEYIVNTVSLDGHHLTTDIWRGPPKAKIGCTECLYDTQECVSWSDCPPEVTDYAFKVLDATGVRNGAAHTELMHRIGDDVCLIEVNARVAGEVRGDLLRRSALPTDQLYWLLLSFIKPAEFLEAARTYRPEADFSITALFLQCHEEGPLSISLHNLYTITQRTQFCRFGRALSPLNQAAPFEDEERFVKAADAVPRMHNLWKTHDLISSPGVIIMRSEKTSSGRQELARLASRIRKSEQDGSL</sequence>
<reference evidence="8 9" key="1">
    <citation type="submission" date="2020-04" db="EMBL/GenBank/DDBJ databases">
        <title>Perkinsus chesapeaki whole genome sequence.</title>
        <authorList>
            <person name="Bogema D.R."/>
        </authorList>
    </citation>
    <scope>NUCLEOTIDE SEQUENCE [LARGE SCALE GENOMIC DNA]</scope>
    <source>
        <strain evidence="8">ATCC PRA-425</strain>
    </source>
</reference>
<dbReference type="GO" id="GO:0016874">
    <property type="term" value="F:ligase activity"/>
    <property type="evidence" value="ECO:0007669"/>
    <property type="project" value="UniProtKB-KW"/>
</dbReference>
<keyword evidence="2 4" id="KW-0547">Nucleotide-binding</keyword>
<keyword evidence="6" id="KW-0812">Transmembrane</keyword>
<organism evidence="8 9">
    <name type="scientific">Perkinsus chesapeaki</name>
    <name type="common">Clam parasite</name>
    <name type="synonym">Perkinsus andrewsi</name>
    <dbReference type="NCBI Taxonomy" id="330153"/>
    <lineage>
        <taxon>Eukaryota</taxon>
        <taxon>Sar</taxon>
        <taxon>Alveolata</taxon>
        <taxon>Perkinsozoa</taxon>
        <taxon>Perkinsea</taxon>
        <taxon>Perkinsida</taxon>
        <taxon>Perkinsidae</taxon>
        <taxon>Perkinsus</taxon>
    </lineage>
</organism>
<keyword evidence="1" id="KW-0436">Ligase</keyword>
<evidence type="ECO:0000256" key="2">
    <source>
        <dbReference type="ARBA" id="ARBA00022741"/>
    </source>
</evidence>
<proteinExistence type="predicted"/>
<dbReference type="InterPro" id="IPR011761">
    <property type="entry name" value="ATP-grasp"/>
</dbReference>
<dbReference type="EMBL" id="JAAPAO010000172">
    <property type="protein sequence ID" value="KAF4669377.1"/>
    <property type="molecule type" value="Genomic_DNA"/>
</dbReference>
<dbReference type="Gene3D" id="3.30.470.20">
    <property type="entry name" value="ATP-grasp fold, B domain"/>
    <property type="match status" value="1"/>
</dbReference>